<accession>A0A7W7YKX4</accession>
<protein>
    <recommendedName>
        <fullName evidence="7">MG2 domain-containing protein</fullName>
    </recommendedName>
</protein>
<dbReference type="Gene3D" id="2.60.40.1930">
    <property type="match status" value="1"/>
</dbReference>
<dbReference type="SUPFAM" id="SSF48239">
    <property type="entry name" value="Terpenoid cyclases/Protein prenyltransferases"/>
    <property type="match status" value="1"/>
</dbReference>
<evidence type="ECO:0000259" key="4">
    <source>
        <dbReference type="SMART" id="SM01360"/>
    </source>
</evidence>
<evidence type="ECO:0000256" key="2">
    <source>
        <dbReference type="SAM" id="SignalP"/>
    </source>
</evidence>
<dbReference type="CDD" id="cd02891">
    <property type="entry name" value="A2M_like"/>
    <property type="match status" value="1"/>
</dbReference>
<dbReference type="InterPro" id="IPR011625">
    <property type="entry name" value="A2M_N_BRD"/>
</dbReference>
<dbReference type="Pfam" id="PF01835">
    <property type="entry name" value="MG2"/>
    <property type="match status" value="1"/>
</dbReference>
<keyword evidence="2" id="KW-0732">Signal</keyword>
<dbReference type="SMART" id="SM01419">
    <property type="entry name" value="Thiol-ester_cl"/>
    <property type="match status" value="1"/>
</dbReference>
<dbReference type="GO" id="GO:0004866">
    <property type="term" value="F:endopeptidase inhibitor activity"/>
    <property type="evidence" value="ECO:0007669"/>
    <property type="project" value="InterPro"/>
</dbReference>
<organism evidence="5 6">
    <name type="scientific">Prosthecobacter dejongeii</name>
    <dbReference type="NCBI Taxonomy" id="48465"/>
    <lineage>
        <taxon>Bacteria</taxon>
        <taxon>Pseudomonadati</taxon>
        <taxon>Verrucomicrobiota</taxon>
        <taxon>Verrucomicrobiia</taxon>
        <taxon>Verrucomicrobiales</taxon>
        <taxon>Verrucomicrobiaceae</taxon>
        <taxon>Prosthecobacter</taxon>
    </lineage>
</organism>
<keyword evidence="6" id="KW-1185">Reference proteome</keyword>
<evidence type="ECO:0000256" key="1">
    <source>
        <dbReference type="ARBA" id="ARBA00010556"/>
    </source>
</evidence>
<dbReference type="InterPro" id="IPR002890">
    <property type="entry name" value="MG2"/>
</dbReference>
<dbReference type="InterPro" id="IPR047565">
    <property type="entry name" value="Alpha-macroglob_thiol-ester_cl"/>
</dbReference>
<feature type="chain" id="PRO_5031117017" description="MG2 domain-containing protein" evidence="2">
    <location>
        <begin position="21"/>
        <end position="2094"/>
    </location>
</feature>
<proteinExistence type="inferred from homology"/>
<dbReference type="SMART" id="SM01359">
    <property type="entry name" value="A2M_N_2"/>
    <property type="match status" value="1"/>
</dbReference>
<dbReference type="PANTHER" id="PTHR40094:SF1">
    <property type="entry name" value="UBIQUITIN DOMAIN-CONTAINING PROTEIN"/>
    <property type="match status" value="1"/>
</dbReference>
<dbReference type="InterPro" id="IPR008930">
    <property type="entry name" value="Terpenoid_cyclase/PrenylTrfase"/>
</dbReference>
<dbReference type="InterPro" id="IPR013783">
    <property type="entry name" value="Ig-like_fold"/>
</dbReference>
<dbReference type="SMART" id="SM01360">
    <property type="entry name" value="A2M"/>
    <property type="match status" value="1"/>
</dbReference>
<dbReference type="InterPro" id="IPR001599">
    <property type="entry name" value="Macroglobln_a2"/>
</dbReference>
<dbReference type="Proteomes" id="UP000534294">
    <property type="component" value="Unassembled WGS sequence"/>
</dbReference>
<evidence type="ECO:0000259" key="3">
    <source>
        <dbReference type="SMART" id="SM01359"/>
    </source>
</evidence>
<reference evidence="5 6" key="1">
    <citation type="submission" date="2020-08" db="EMBL/GenBank/DDBJ databases">
        <title>Genomic Encyclopedia of Type Strains, Phase IV (KMG-IV): sequencing the most valuable type-strain genomes for metagenomic binning, comparative biology and taxonomic classification.</title>
        <authorList>
            <person name="Goeker M."/>
        </authorList>
    </citation>
    <scope>NUCLEOTIDE SEQUENCE [LARGE SCALE GENOMIC DNA]</scope>
    <source>
        <strain evidence="5 6">DSM 12251</strain>
    </source>
</reference>
<feature type="domain" description="Alpha-2-macroglobulin" evidence="4">
    <location>
        <begin position="1340"/>
        <end position="1430"/>
    </location>
</feature>
<dbReference type="Pfam" id="PF17791">
    <property type="entry name" value="MG3"/>
    <property type="match status" value="1"/>
</dbReference>
<comment type="caution">
    <text evidence="5">The sequence shown here is derived from an EMBL/GenBank/DDBJ whole genome shotgun (WGS) entry which is preliminary data.</text>
</comment>
<dbReference type="Gene3D" id="2.60.40.10">
    <property type="entry name" value="Immunoglobulins"/>
    <property type="match status" value="1"/>
</dbReference>
<dbReference type="Gene3D" id="1.50.10.20">
    <property type="match status" value="1"/>
</dbReference>
<feature type="domain" description="Alpha-2-macroglobulin bait region" evidence="3">
    <location>
        <begin position="1065"/>
        <end position="1206"/>
    </location>
</feature>
<feature type="signal peptide" evidence="2">
    <location>
        <begin position="1"/>
        <end position="20"/>
    </location>
</feature>
<name>A0A7W7YKX4_9BACT</name>
<comment type="similarity">
    <text evidence="1">Belongs to the protease inhibitor I39 (alpha-2-macroglobulin) family. Bacterial alpha-2-macroglobulin subfamily.</text>
</comment>
<gene>
    <name evidence="5" type="ORF">HNQ64_002185</name>
</gene>
<dbReference type="EMBL" id="JACHIF010000004">
    <property type="protein sequence ID" value="MBB5037927.1"/>
    <property type="molecule type" value="Genomic_DNA"/>
</dbReference>
<dbReference type="InterPro" id="IPR041246">
    <property type="entry name" value="Bact_MG10"/>
</dbReference>
<evidence type="ECO:0008006" key="7">
    <source>
        <dbReference type="Google" id="ProtNLM"/>
    </source>
</evidence>
<sequence length="2094" mass="233605">MKYFLWLPLVFLLMPTPTPAQDAQATLEKVKALTEQGNHREAADLGKAGLKGADATAELLAATFQALASLNAPAEQEEVLEMTVKTHPKNWNLLLQAAVDFGRLEHSGQIVDGKFQRQAYRYARGGNFVQTQQRDRHRELQLLEAAWKAQPAEATVAEKITVMSLLASGLMPGHSYHGSGLYESGMVWSLLHLTDIQGPLPDYDEQSGLDDPATGYPVDEKGEPVYFKAAESWAAARNDGERILWLWQEIGKLHPGQMKESLRILAELAKAWFSVRTLEDLGLRFEADEKEGAKRDGIAALHTLKDDETVVRLATGPKRLTLPPEWSFMELLKARANDPEESAMRRAEIWKVLADEWTDRRQYPKAVEALKNGIAVLPKLTEKEQKLLEKKLKPSSSNLLPDVGGADSFSTAEGSMVAEMSTSLWEITANQGHLDPQLAQAAGSEAKLSLTFRNATQVSFSARRVNVAKLLADTEAYLRSSPKEFEWQRANIQSIGQRLLEEGNGKKYLMGDAVTWEQKLEPRENHWDRRVTVPTPLKEAGAWLVEGRFEGGHVTKALLWLEGLVIVQTKQAKGGHYFIADAATGAPVEGATVRFFGYHQEWKESKILRRPQMHYTFKDLQLTSDAAGQVKSDMAKMDNYQWLIQAKAADGRLAFLGFQGLYFHEGRDRYDAQTRLYTITDRPVYRPGQEVKWKAWARQVGYDPKLDSNVFADAMMKVTITDPRGEKVTEKTFKADESGAINDVLMLGDEATLGSYVMTFAAQRKGRALEHVGNHNFRVEEYKKPEFEVKVEAPTTPVALGDSFEVKVKADYYFGGPVKEGKVKYNVQRSAHTERWFPIGPWDWLFGAGYGWRASYYDWYPGAERWCFCIPRYPWVRWHSDPPELVAEGESPLNADGTFTIQVDTALAKELHGQEDHRYTIEAQVTDQSRRTIFGTGSVLAARRPFEVYVSLNQGYYQTGEVAEATVNARTLDGREVQATGGLTVYRITYGKDGQPTEEAVHTAEVTLKEGEPMVKARFTLAQGGQYRVSVKLKDKAGHEIEGISFTTARGEGFEEGKDYRFDDLELITQKDEYAPGEEVEITLNTNRPGSTVALFLRTENGTYPDPVWIKLEGKSTTHRFNLTEADQPNVFLEAYTVSAAKVHQVTRQIIVPPKKRIATVELTPDSATYLPGQGSKVKVLVKDQDGKPFVGKVVLTAYDKALEYISGGSNQQDIRPFFWGWKRSHYPQVTDSLHALETGLGGWMSPLGIFGGSVADDAGDPFASGGAPAAGGMASRRMSMKFEGGLAMAPPPPPGAPMAAPAPVAMAIEMSADAFAAGGAAADAEEGPQPMIRSNLADSAVWIADFTTDAQGAGEFNFTLPDNLTTWKLRSWVMGPSTQVGEAAVEVITRKNLMVRLQAPRFFVEKDEVVISANVHNEMDVAQSVKAVLELEGGVLEFLEKGQATQAAADIGAHGEKRFDWRVKVTGEGEAKIRVKALAQKDSDAMEMTFPAYTHGLLKTDSWSLALRPDEASGKLTLKVPAERKPEQSRLEVRYSPTLAMALVDALPYLVAYPYGCTEQTLNRFVPTVITLGVLKDLGVDLKAVKEKLTNLNAQQIGKPEERAKQWKGRPNQEPVFDEDEVKKMAKTGLARLEAMRNGDGGWGWFPGGRESSPHITAVVMHGLKAAERIGFDLNDGLIRQGVEWLARHEAEELRRLNLPVKHKDRKSYPDNLDALIHSVLVEYKAGNKAMRDQLYEQREKLSRYSVALLGLTCDAVEEDERRDMCLRNLRQFLKQDEENQTAYLDLPQGGWWWYWYEDQIETQAVFLRLLVAANPKDETAPRIAKYLLNNRRNGTYWNSTKDTAAVIEALAIYAKASGETNPQQTLEVLLDGKSLKKVEITKETLFTFDGSLLLEGEALTTGEHTLEIRKLGESPLYVNAYLTVFSQEDNIPASGLEVKARRKFYKLIEEKPEQKVAGGRGQVVTQTGLKYRREEIASDSPLKSGDLIEVELSVESKNDYEYVLIEDLKPAGFEPVKVQSGWTYEGLPAYQEFRDEKVAFFAERLPKGTHNLSYRVKAEIPGRFSALPTKIEAMYAPELKGNSDEWKARITE</sequence>
<dbReference type="InterPro" id="IPR041555">
    <property type="entry name" value="MG3"/>
</dbReference>
<dbReference type="Pfam" id="PF17973">
    <property type="entry name" value="bMG10"/>
    <property type="match status" value="1"/>
</dbReference>
<dbReference type="Pfam" id="PF07703">
    <property type="entry name" value="A2M_BRD"/>
    <property type="match status" value="1"/>
</dbReference>
<dbReference type="PANTHER" id="PTHR40094">
    <property type="entry name" value="ALPHA-2-MACROGLOBULIN HOMOLOG"/>
    <property type="match status" value="1"/>
</dbReference>
<evidence type="ECO:0000313" key="6">
    <source>
        <dbReference type="Proteomes" id="UP000534294"/>
    </source>
</evidence>
<dbReference type="RefSeq" id="WP_221305410.1">
    <property type="nucleotide sequence ID" value="NZ_JACHIF010000004.1"/>
</dbReference>
<dbReference type="InterPro" id="IPR051802">
    <property type="entry name" value="YfhM-like"/>
</dbReference>
<dbReference type="Pfam" id="PF00207">
    <property type="entry name" value="A2M"/>
    <property type="match status" value="1"/>
</dbReference>
<evidence type="ECO:0000313" key="5">
    <source>
        <dbReference type="EMBL" id="MBB5037927.1"/>
    </source>
</evidence>